<keyword evidence="5" id="KW-0547">Nucleotide-binding</keyword>
<feature type="domain" description="Histidine kinase" evidence="11">
    <location>
        <begin position="386"/>
        <end position="574"/>
    </location>
</feature>
<proteinExistence type="predicted"/>
<keyword evidence="10" id="KW-0472">Membrane</keyword>
<evidence type="ECO:0000313" key="12">
    <source>
        <dbReference type="EMBL" id="BBM82611.1"/>
    </source>
</evidence>
<dbReference type="KEGG" id="uam:UABAM_00954"/>
<dbReference type="EC" id="2.7.13.3" evidence="2"/>
<dbReference type="Gene3D" id="1.20.5.1930">
    <property type="match status" value="1"/>
</dbReference>
<evidence type="ECO:0000256" key="7">
    <source>
        <dbReference type="ARBA" id="ARBA00022840"/>
    </source>
</evidence>
<keyword evidence="10" id="KW-1133">Transmembrane helix</keyword>
<dbReference type="InterPro" id="IPR005467">
    <property type="entry name" value="His_kinase_dom"/>
</dbReference>
<evidence type="ECO:0000256" key="6">
    <source>
        <dbReference type="ARBA" id="ARBA00022777"/>
    </source>
</evidence>
<dbReference type="RefSeq" id="WP_151966847.1">
    <property type="nucleotide sequence ID" value="NZ_AP019860.1"/>
</dbReference>
<dbReference type="Pfam" id="PF02518">
    <property type="entry name" value="HATPase_c"/>
    <property type="match status" value="1"/>
</dbReference>
<dbReference type="Proteomes" id="UP000326354">
    <property type="component" value="Chromosome"/>
</dbReference>
<name>A0A5S9IJE4_UABAM</name>
<evidence type="ECO:0000256" key="2">
    <source>
        <dbReference type="ARBA" id="ARBA00012438"/>
    </source>
</evidence>
<feature type="coiled-coil region" evidence="9">
    <location>
        <begin position="242"/>
        <end position="273"/>
    </location>
</feature>
<accession>A0A5S9IJE4</accession>
<dbReference type="InterPro" id="IPR003594">
    <property type="entry name" value="HATPase_dom"/>
</dbReference>
<dbReference type="GO" id="GO:0046983">
    <property type="term" value="F:protein dimerization activity"/>
    <property type="evidence" value="ECO:0007669"/>
    <property type="project" value="InterPro"/>
</dbReference>
<gene>
    <name evidence="12" type="ORF">UABAM_00954</name>
</gene>
<dbReference type="GO" id="GO:0005524">
    <property type="term" value="F:ATP binding"/>
    <property type="evidence" value="ECO:0007669"/>
    <property type="project" value="UniProtKB-KW"/>
</dbReference>
<dbReference type="InterPro" id="IPR050482">
    <property type="entry name" value="Sensor_HK_TwoCompSys"/>
</dbReference>
<comment type="catalytic activity">
    <reaction evidence="1">
        <text>ATP + protein L-histidine = ADP + protein N-phospho-L-histidine.</text>
        <dbReference type="EC" id="2.7.13.3"/>
    </reaction>
</comment>
<dbReference type="EMBL" id="AP019860">
    <property type="protein sequence ID" value="BBM82611.1"/>
    <property type="molecule type" value="Genomic_DNA"/>
</dbReference>
<dbReference type="PROSITE" id="PS50109">
    <property type="entry name" value="HIS_KIN"/>
    <property type="match status" value="1"/>
</dbReference>
<dbReference type="PANTHER" id="PTHR24421:SF10">
    <property type="entry name" value="NITRATE_NITRITE SENSOR PROTEIN NARQ"/>
    <property type="match status" value="1"/>
</dbReference>
<reference evidence="12 13" key="1">
    <citation type="submission" date="2019-08" db="EMBL/GenBank/DDBJ databases">
        <title>Complete genome sequence of Candidatus Uab amorphum.</title>
        <authorList>
            <person name="Shiratori T."/>
            <person name="Suzuki S."/>
            <person name="Kakizawa Y."/>
            <person name="Ishida K."/>
        </authorList>
    </citation>
    <scope>NUCLEOTIDE SEQUENCE [LARGE SCALE GENOMIC DNA]</scope>
    <source>
        <strain evidence="12 13">SRT547</strain>
    </source>
</reference>
<evidence type="ECO:0000256" key="1">
    <source>
        <dbReference type="ARBA" id="ARBA00000085"/>
    </source>
</evidence>
<keyword evidence="4" id="KW-0808">Transferase</keyword>
<evidence type="ECO:0000256" key="10">
    <source>
        <dbReference type="SAM" id="Phobius"/>
    </source>
</evidence>
<feature type="transmembrane region" description="Helical" evidence="10">
    <location>
        <begin position="12"/>
        <end position="32"/>
    </location>
</feature>
<dbReference type="CDD" id="cd16917">
    <property type="entry name" value="HATPase_UhpB-NarQ-NarX-like"/>
    <property type="match status" value="1"/>
</dbReference>
<evidence type="ECO:0000259" key="11">
    <source>
        <dbReference type="PROSITE" id="PS50109"/>
    </source>
</evidence>
<keyword evidence="7" id="KW-0067">ATP-binding</keyword>
<keyword evidence="3" id="KW-0597">Phosphoprotein</keyword>
<dbReference type="GO" id="GO:0000155">
    <property type="term" value="F:phosphorelay sensor kinase activity"/>
    <property type="evidence" value="ECO:0007669"/>
    <property type="project" value="InterPro"/>
</dbReference>
<dbReference type="AlphaFoldDB" id="A0A5S9IJE4"/>
<evidence type="ECO:0000256" key="5">
    <source>
        <dbReference type="ARBA" id="ARBA00022741"/>
    </source>
</evidence>
<evidence type="ECO:0000313" key="13">
    <source>
        <dbReference type="Proteomes" id="UP000326354"/>
    </source>
</evidence>
<organism evidence="12 13">
    <name type="scientific">Uabimicrobium amorphum</name>
    <dbReference type="NCBI Taxonomy" id="2596890"/>
    <lineage>
        <taxon>Bacteria</taxon>
        <taxon>Pseudomonadati</taxon>
        <taxon>Planctomycetota</taxon>
        <taxon>Candidatus Uabimicrobiia</taxon>
        <taxon>Candidatus Uabimicrobiales</taxon>
        <taxon>Candidatus Uabimicrobiaceae</taxon>
        <taxon>Candidatus Uabimicrobium</taxon>
    </lineage>
</organism>
<keyword evidence="13" id="KW-1185">Reference proteome</keyword>
<feature type="transmembrane region" description="Helical" evidence="10">
    <location>
        <begin position="210"/>
        <end position="232"/>
    </location>
</feature>
<dbReference type="Gene3D" id="3.30.565.10">
    <property type="entry name" value="Histidine kinase-like ATPase, C-terminal domain"/>
    <property type="match status" value="1"/>
</dbReference>
<protein>
    <recommendedName>
        <fullName evidence="2">histidine kinase</fullName>
        <ecNumber evidence="2">2.7.13.3</ecNumber>
    </recommendedName>
</protein>
<dbReference type="GO" id="GO:0016020">
    <property type="term" value="C:membrane"/>
    <property type="evidence" value="ECO:0007669"/>
    <property type="project" value="InterPro"/>
</dbReference>
<dbReference type="Pfam" id="PF11845">
    <property type="entry name" value="Tll0287-like"/>
    <property type="match status" value="1"/>
</dbReference>
<keyword evidence="8" id="KW-0902">Two-component regulatory system</keyword>
<dbReference type="InterPro" id="IPR011712">
    <property type="entry name" value="Sig_transdc_His_kin_sub3_dim/P"/>
</dbReference>
<dbReference type="SUPFAM" id="SSF55874">
    <property type="entry name" value="ATPase domain of HSP90 chaperone/DNA topoisomerase II/histidine kinase"/>
    <property type="match status" value="1"/>
</dbReference>
<evidence type="ECO:0000256" key="3">
    <source>
        <dbReference type="ARBA" id="ARBA00022553"/>
    </source>
</evidence>
<dbReference type="InterPro" id="IPR021796">
    <property type="entry name" value="Tll0287-like_dom"/>
</dbReference>
<dbReference type="InterPro" id="IPR036890">
    <property type="entry name" value="HATPase_C_sf"/>
</dbReference>
<dbReference type="Pfam" id="PF07730">
    <property type="entry name" value="HisKA_3"/>
    <property type="match status" value="1"/>
</dbReference>
<keyword evidence="6 12" id="KW-0418">Kinase</keyword>
<evidence type="ECO:0000256" key="4">
    <source>
        <dbReference type="ARBA" id="ARBA00022679"/>
    </source>
</evidence>
<dbReference type="PANTHER" id="PTHR24421">
    <property type="entry name" value="NITRATE/NITRITE SENSOR PROTEIN NARX-RELATED"/>
    <property type="match status" value="1"/>
</dbReference>
<evidence type="ECO:0000256" key="9">
    <source>
        <dbReference type="SAM" id="Coils"/>
    </source>
</evidence>
<keyword evidence="9" id="KW-0175">Coiled coil</keyword>
<sequence>MHHKISAILKKHTIVILSTFSLTGVVVVVLYLSHVYQTFEENIALQNAKDYVKLLRIFRKFYTSEVVKPAKKHGMEITHDYRNKKAIPLPATLSMMIGNKLGQSSDIKTYLYSAYPFPWRKNEGLNDSFRRDAWKKITNNKEKPFYRYESANGKRVLRYASADIMHPSCVKCHNTHKHTPKSDWRVGDVRGIVEIRLPMDVFATEVNNRLFSITALIFAITILGLVGIAFIFKELRNNYLKMEQHSEKMHDEIEKHKKTEKRLIESKKLLEENTVSKTVLEESNRRYKAIIEAIPDRVIELSNCYTDTELPQIFYDYFHKAQKTQQVQFFKLRQKVEGDLRDYEVYVNVVNEDEGLAFIRDVTQKRLMENEILNISEYERKKIGQDLHDDLGQRLASIAYITNVLKDKHQKIGGDIKDFEMVEDLIRTSIEQSRTLARGLYPIEIDEHGIIGALQKLTQQTQQLYNIKCSLHVAVQEITVKSIVREHLYRIAQEAIHNAVKHSKAEKIDISLYEDEQLTLTISDNGIGFPEVMEKKHGMGLNTMRYRANRLQGDLFINSTVGKTSVICKIPRGDNNE</sequence>
<dbReference type="OrthoDB" id="290376at2"/>
<dbReference type="SMART" id="SM00387">
    <property type="entry name" value="HATPase_c"/>
    <property type="match status" value="1"/>
</dbReference>
<evidence type="ECO:0000256" key="8">
    <source>
        <dbReference type="ARBA" id="ARBA00023012"/>
    </source>
</evidence>
<keyword evidence="10" id="KW-0812">Transmembrane</keyword>